<gene>
    <name evidence="9" type="ORF">PF001_g4589</name>
    <name evidence="7" type="ORF">PF002_g15741</name>
    <name evidence="8" type="ORF">PF004_g11944</name>
    <name evidence="6" type="ORF">PF005_g14419</name>
    <name evidence="5" type="ORF">PF006_g13493</name>
    <name evidence="3" type="ORF">PF007_g18394</name>
    <name evidence="1" type="ORF">PF009_g15535</name>
    <name evidence="4" type="ORF">PF010_g12086</name>
    <name evidence="2" type="ORF">PF011_g11227</name>
</gene>
<dbReference type="AlphaFoldDB" id="A0A6A3YNV5"/>
<dbReference type="Proteomes" id="UP000433483">
    <property type="component" value="Unassembled WGS sequence"/>
</dbReference>
<evidence type="ECO:0000313" key="18">
    <source>
        <dbReference type="Proteomes" id="UP000488956"/>
    </source>
</evidence>
<evidence type="ECO:0000313" key="11">
    <source>
        <dbReference type="Proteomes" id="UP000433483"/>
    </source>
</evidence>
<dbReference type="Proteomes" id="UP000440732">
    <property type="component" value="Unassembled WGS sequence"/>
</dbReference>
<evidence type="ECO:0000313" key="2">
    <source>
        <dbReference type="EMBL" id="KAE9007218.1"/>
    </source>
</evidence>
<evidence type="ECO:0000313" key="8">
    <source>
        <dbReference type="EMBL" id="KAE9225437.1"/>
    </source>
</evidence>
<evidence type="ECO:0000313" key="17">
    <source>
        <dbReference type="Proteomes" id="UP000476176"/>
    </source>
</evidence>
<evidence type="ECO:0000313" key="15">
    <source>
        <dbReference type="Proteomes" id="UP000441208"/>
    </source>
</evidence>
<dbReference type="Proteomes" id="UP000488956">
    <property type="component" value="Unassembled WGS sequence"/>
</dbReference>
<evidence type="ECO:0000313" key="12">
    <source>
        <dbReference type="Proteomes" id="UP000437068"/>
    </source>
</evidence>
<dbReference type="Proteomes" id="UP000441208">
    <property type="component" value="Unassembled WGS sequence"/>
</dbReference>
<dbReference type="Proteomes" id="UP000437068">
    <property type="component" value="Unassembled WGS sequence"/>
</dbReference>
<protein>
    <submittedName>
        <fullName evidence="7">Uncharacterized protein</fullName>
    </submittedName>
</protein>
<evidence type="ECO:0000313" key="6">
    <source>
        <dbReference type="EMBL" id="KAE9202833.1"/>
    </source>
</evidence>
<evidence type="ECO:0000313" key="13">
    <source>
        <dbReference type="Proteomes" id="UP000440367"/>
    </source>
</evidence>
<proteinExistence type="predicted"/>
<evidence type="ECO:0000313" key="14">
    <source>
        <dbReference type="Proteomes" id="UP000440732"/>
    </source>
</evidence>
<dbReference type="Proteomes" id="UP000440367">
    <property type="component" value="Unassembled WGS sequence"/>
</dbReference>
<evidence type="ECO:0000313" key="7">
    <source>
        <dbReference type="EMBL" id="KAE9220933.1"/>
    </source>
</evidence>
<dbReference type="Proteomes" id="UP000429523">
    <property type="component" value="Unassembled WGS sequence"/>
</dbReference>
<dbReference type="EMBL" id="QXGD01000897">
    <property type="protein sequence ID" value="KAE9220933.1"/>
    <property type="molecule type" value="Genomic_DNA"/>
</dbReference>
<dbReference type="Proteomes" id="UP000476176">
    <property type="component" value="Unassembled WGS sequence"/>
</dbReference>
<evidence type="ECO:0000313" key="3">
    <source>
        <dbReference type="EMBL" id="KAE9092677.1"/>
    </source>
</evidence>
<dbReference type="EMBL" id="QXGF01000901">
    <property type="protein sequence ID" value="KAE8934484.1"/>
    <property type="molecule type" value="Genomic_DNA"/>
</dbReference>
<evidence type="ECO:0000313" key="4">
    <source>
        <dbReference type="EMBL" id="KAE9107950.1"/>
    </source>
</evidence>
<dbReference type="EMBL" id="QXGC01000667">
    <property type="protein sequence ID" value="KAE9225437.1"/>
    <property type="molecule type" value="Genomic_DNA"/>
</dbReference>
<evidence type="ECO:0000313" key="16">
    <source>
        <dbReference type="Proteomes" id="UP000460718"/>
    </source>
</evidence>
<evidence type="ECO:0000313" key="5">
    <source>
        <dbReference type="EMBL" id="KAE9140605.1"/>
    </source>
</evidence>
<dbReference type="EMBL" id="QXFW01000617">
    <property type="protein sequence ID" value="KAE9007218.1"/>
    <property type="molecule type" value="Genomic_DNA"/>
</dbReference>
<dbReference type="Proteomes" id="UP000460718">
    <property type="component" value="Unassembled WGS sequence"/>
</dbReference>
<dbReference type="EMBL" id="QXFX01000663">
    <property type="protein sequence ID" value="KAE9107950.1"/>
    <property type="molecule type" value="Genomic_DNA"/>
</dbReference>
<evidence type="ECO:0000313" key="10">
    <source>
        <dbReference type="Proteomes" id="UP000429523"/>
    </source>
</evidence>
<dbReference type="EMBL" id="QXGE01000160">
    <property type="protein sequence ID" value="KAE9322098.1"/>
    <property type="molecule type" value="Genomic_DNA"/>
</dbReference>
<accession>A0A6A3YNV5</accession>
<sequence length="47" mass="5110">MQVMLVGVVMDILNPTTRTEALASPQTVKWQMAMDSVAHGKWHVGSG</sequence>
<dbReference type="EMBL" id="QXFZ01001315">
    <property type="protein sequence ID" value="KAE9092677.1"/>
    <property type="molecule type" value="Genomic_DNA"/>
</dbReference>
<name>A0A6A3YNV5_9STRA</name>
<evidence type="ECO:0000313" key="9">
    <source>
        <dbReference type="EMBL" id="KAE9322098.1"/>
    </source>
</evidence>
<evidence type="ECO:0000313" key="1">
    <source>
        <dbReference type="EMBL" id="KAE8934484.1"/>
    </source>
</evidence>
<organism evidence="7 13">
    <name type="scientific">Phytophthora fragariae</name>
    <dbReference type="NCBI Taxonomy" id="53985"/>
    <lineage>
        <taxon>Eukaryota</taxon>
        <taxon>Sar</taxon>
        <taxon>Stramenopiles</taxon>
        <taxon>Oomycota</taxon>
        <taxon>Peronosporomycetes</taxon>
        <taxon>Peronosporales</taxon>
        <taxon>Peronosporaceae</taxon>
        <taxon>Phytophthora</taxon>
    </lineage>
</organism>
<comment type="caution">
    <text evidence="7">The sequence shown here is derived from an EMBL/GenBank/DDBJ whole genome shotgun (WGS) entry which is preliminary data.</text>
</comment>
<dbReference type="EMBL" id="QXGB01000849">
    <property type="protein sequence ID" value="KAE9202833.1"/>
    <property type="molecule type" value="Genomic_DNA"/>
</dbReference>
<dbReference type="EMBL" id="QXGA01000804">
    <property type="protein sequence ID" value="KAE9140605.1"/>
    <property type="molecule type" value="Genomic_DNA"/>
</dbReference>
<reference evidence="10 11" key="1">
    <citation type="submission" date="2018-08" db="EMBL/GenBank/DDBJ databases">
        <title>Genomic investigation of the strawberry pathogen Phytophthora fragariae indicates pathogenicity is determined by transcriptional variation in three key races.</title>
        <authorList>
            <person name="Adams T.M."/>
            <person name="Armitage A.D."/>
            <person name="Sobczyk M.K."/>
            <person name="Bates H.J."/>
            <person name="Dunwell J.M."/>
            <person name="Nellist C.F."/>
            <person name="Harrison R.J."/>
        </authorList>
    </citation>
    <scope>NUCLEOTIDE SEQUENCE [LARGE SCALE GENOMIC DNA]</scope>
    <source>
        <strain evidence="9 12">A4</strain>
        <strain evidence="7 13">BC-1</strain>
        <strain evidence="8 17">BC-23</strain>
        <strain evidence="6 11">NOV-27</strain>
        <strain evidence="5 14">NOV-5</strain>
        <strain evidence="3 15">NOV-71</strain>
        <strain evidence="1 10">NOV-9</strain>
        <strain evidence="4 18">ONT-3</strain>
        <strain evidence="2 16">SCRP245</strain>
    </source>
</reference>
<keyword evidence="11" id="KW-1185">Reference proteome</keyword>